<proteinExistence type="predicted"/>
<feature type="compositionally biased region" description="Basic and acidic residues" evidence="1">
    <location>
        <begin position="476"/>
        <end position="499"/>
    </location>
</feature>
<dbReference type="AlphaFoldDB" id="A0A0J0XK23"/>
<name>A0A0J0XK23_9TREE</name>
<gene>
    <name evidence="2" type="ORF">CC85DRAFT_303217</name>
</gene>
<evidence type="ECO:0000313" key="2">
    <source>
        <dbReference type="EMBL" id="KLT41417.1"/>
    </source>
</evidence>
<keyword evidence="3" id="KW-1185">Reference proteome</keyword>
<feature type="compositionally biased region" description="Polar residues" evidence="1">
    <location>
        <begin position="461"/>
        <end position="471"/>
    </location>
</feature>
<feature type="region of interest" description="Disordered" evidence="1">
    <location>
        <begin position="328"/>
        <end position="364"/>
    </location>
</feature>
<feature type="compositionally biased region" description="Basic and acidic residues" evidence="1">
    <location>
        <begin position="47"/>
        <end position="57"/>
    </location>
</feature>
<dbReference type="Proteomes" id="UP000053611">
    <property type="component" value="Unassembled WGS sequence"/>
</dbReference>
<feature type="compositionally biased region" description="Pro residues" evidence="1">
    <location>
        <begin position="81"/>
        <end position="99"/>
    </location>
</feature>
<dbReference type="GeneID" id="28986050"/>
<feature type="region of interest" description="Disordered" evidence="1">
    <location>
        <begin position="459"/>
        <end position="522"/>
    </location>
</feature>
<sequence length="522" mass="56199">MPDGVVWDARVEAFIQAPVDATSAALVNPTRGATSEAAGAAAGYDFGNRDSQFHRSGTEMPARSSDTTQGATYIRRSLPTGPRPLPFPPRSLPFPPRRPPTQQRYSAGVPPGSNAAQDAPPPFSAQPHSFGPTTPPRRPAGVTSSPTAVQVPLSMRQPQPQSSFAWRVPEAPVAASAWQSSRSVWYEAPPPPSANHLPPPAPAVPAVQQDPTPISHGELLALLHEQRQQLAEVHARNEATTMALAMAQKELEYTKDWNEWLKTTNGSLQAQLHAAQVDSAKHFNAAEALTVTLQNTKAELQEMHYKFAGTLQARARCSSLCRQRGYPPCSHPRGPPHSHTEDANNTTTQGEDGQQPNPPGISPLTRKQWKALYKVDVLALRAQLAAKEAKVQTLATALKYANDAGTTFATELATLGARLVKSDKETAALRAKVATLNTSVDKQGGGTCVHEAEWAALRSRANPSPRQNNELNGLHSDADQSAHDAEFQSARGEARIESVHEDDDIPFMRLDDNGNGNAELQG</sequence>
<dbReference type="EMBL" id="KQ087218">
    <property type="protein sequence ID" value="KLT41417.1"/>
    <property type="molecule type" value="Genomic_DNA"/>
</dbReference>
<accession>A0A0J0XK23</accession>
<reference evidence="2 3" key="1">
    <citation type="submission" date="2015-03" db="EMBL/GenBank/DDBJ databases">
        <title>Genomics and transcriptomics of the oil-accumulating basidiomycete yeast T. oleaginosus allow insights into substrate utilization and the diverse evolutionary trajectories of mating systems in fungi.</title>
        <authorList>
            <consortium name="DOE Joint Genome Institute"/>
            <person name="Kourist R."/>
            <person name="Kracht O."/>
            <person name="Bracharz F."/>
            <person name="Lipzen A."/>
            <person name="Nolan M."/>
            <person name="Ohm R."/>
            <person name="Grigoriev I."/>
            <person name="Sun S."/>
            <person name="Heitman J."/>
            <person name="Bruck T."/>
            <person name="Nowrousian M."/>
        </authorList>
    </citation>
    <scope>NUCLEOTIDE SEQUENCE [LARGE SCALE GENOMIC DNA]</scope>
    <source>
        <strain evidence="2 3">IBC0246</strain>
    </source>
</reference>
<feature type="region of interest" description="Disordered" evidence="1">
    <location>
        <begin position="33"/>
        <end position="148"/>
    </location>
</feature>
<dbReference type="RefSeq" id="XP_018277908.1">
    <property type="nucleotide sequence ID" value="XM_018425447.1"/>
</dbReference>
<feature type="compositionally biased region" description="Polar residues" evidence="1">
    <location>
        <begin position="343"/>
        <end position="355"/>
    </location>
</feature>
<organism evidence="2 3">
    <name type="scientific">Cutaneotrichosporon oleaginosum</name>
    <dbReference type="NCBI Taxonomy" id="879819"/>
    <lineage>
        <taxon>Eukaryota</taxon>
        <taxon>Fungi</taxon>
        <taxon>Dikarya</taxon>
        <taxon>Basidiomycota</taxon>
        <taxon>Agaricomycotina</taxon>
        <taxon>Tremellomycetes</taxon>
        <taxon>Trichosporonales</taxon>
        <taxon>Trichosporonaceae</taxon>
        <taxon>Cutaneotrichosporon</taxon>
    </lineage>
</organism>
<evidence type="ECO:0000256" key="1">
    <source>
        <dbReference type="SAM" id="MobiDB-lite"/>
    </source>
</evidence>
<protein>
    <submittedName>
        <fullName evidence="2">Uncharacterized protein</fullName>
    </submittedName>
</protein>
<evidence type="ECO:0000313" key="3">
    <source>
        <dbReference type="Proteomes" id="UP000053611"/>
    </source>
</evidence>